<accession>A0A6J6FDP5</accession>
<reference evidence="2" key="1">
    <citation type="submission" date="2020-05" db="EMBL/GenBank/DDBJ databases">
        <authorList>
            <person name="Chiriac C."/>
            <person name="Salcher M."/>
            <person name="Ghai R."/>
            <person name="Kavagutti S V."/>
        </authorList>
    </citation>
    <scope>NUCLEOTIDE SEQUENCE</scope>
</reference>
<dbReference type="Gene3D" id="3.30.1330.40">
    <property type="entry name" value="RutC-like"/>
    <property type="match status" value="1"/>
</dbReference>
<dbReference type="InterPro" id="IPR035959">
    <property type="entry name" value="RutC-like_sf"/>
</dbReference>
<dbReference type="EMBL" id="CAEZSR010000187">
    <property type="protein sequence ID" value="CAB4585849.1"/>
    <property type="molecule type" value="Genomic_DNA"/>
</dbReference>
<evidence type="ECO:0000313" key="2">
    <source>
        <dbReference type="EMBL" id="CAB4585849.1"/>
    </source>
</evidence>
<dbReference type="PANTHER" id="PTHR43760">
    <property type="entry name" value="ENDORIBONUCLEASE-RELATED"/>
    <property type="match status" value="1"/>
</dbReference>
<dbReference type="InterPro" id="IPR013813">
    <property type="entry name" value="Endoribo_LPSP/chorism_mut-like"/>
</dbReference>
<protein>
    <submittedName>
        <fullName evidence="2">Unannotated protein</fullName>
    </submittedName>
</protein>
<evidence type="ECO:0000259" key="1">
    <source>
        <dbReference type="Pfam" id="PF14588"/>
    </source>
</evidence>
<dbReference type="AlphaFoldDB" id="A0A6J6FDP5"/>
<dbReference type="CDD" id="cd02199">
    <property type="entry name" value="YjgF_YER057c_UK114_like_1"/>
    <property type="match status" value="1"/>
</dbReference>
<dbReference type="Pfam" id="PF14588">
    <property type="entry name" value="YjgF_endoribonc"/>
    <property type="match status" value="1"/>
</dbReference>
<dbReference type="SUPFAM" id="SSF55298">
    <property type="entry name" value="YjgF-like"/>
    <property type="match status" value="1"/>
</dbReference>
<gene>
    <name evidence="2" type="ORF">UFOPK1493_03407</name>
</gene>
<sequence>MARMGAAARLTELGIELPAAGPPAGMYAPAVTSGSLVYLSGCGPARPDGTYVTGKVGTEQGGTVSIEDARAAARLTGLQLLARLRDEVGSLDRVVRVVKLLGMVNAAPGFHRMPTVVDGCSELFVEVFGEAGRAARSAVGVAELPFDICVEIEAVVEVDASVEVGP</sequence>
<feature type="domain" description="Endoribonuclease L-PSP/chorismate mutase-like" evidence="1">
    <location>
        <begin position="8"/>
        <end position="145"/>
    </location>
</feature>
<organism evidence="2">
    <name type="scientific">freshwater metagenome</name>
    <dbReference type="NCBI Taxonomy" id="449393"/>
    <lineage>
        <taxon>unclassified sequences</taxon>
        <taxon>metagenomes</taxon>
        <taxon>ecological metagenomes</taxon>
    </lineage>
</organism>
<name>A0A6J6FDP5_9ZZZZ</name>
<proteinExistence type="predicted"/>
<dbReference type="PROSITE" id="PS01094">
    <property type="entry name" value="UPF0076"/>
    <property type="match status" value="1"/>
</dbReference>
<dbReference type="InterPro" id="IPR019897">
    <property type="entry name" value="RidA_CS"/>
</dbReference>
<dbReference type="PANTHER" id="PTHR43760:SF1">
    <property type="entry name" value="ENDORIBONUCLEASE L-PSP_CHORISMATE MUTASE-LIKE DOMAIN-CONTAINING PROTEIN"/>
    <property type="match status" value="1"/>
</dbReference>